<name>A0A2M7XB45_9BACT</name>
<evidence type="ECO:0000256" key="5">
    <source>
        <dbReference type="SAM" id="Phobius"/>
    </source>
</evidence>
<dbReference type="Pfam" id="PF04932">
    <property type="entry name" value="Wzy_C"/>
    <property type="match status" value="1"/>
</dbReference>
<feature type="transmembrane region" description="Helical" evidence="5">
    <location>
        <begin position="378"/>
        <end position="394"/>
    </location>
</feature>
<dbReference type="GO" id="GO:0016020">
    <property type="term" value="C:membrane"/>
    <property type="evidence" value="ECO:0007669"/>
    <property type="project" value="UniProtKB-SubCell"/>
</dbReference>
<feature type="transmembrane region" description="Helical" evidence="5">
    <location>
        <begin position="68"/>
        <end position="86"/>
    </location>
</feature>
<evidence type="ECO:0000256" key="1">
    <source>
        <dbReference type="ARBA" id="ARBA00004141"/>
    </source>
</evidence>
<keyword evidence="2 5" id="KW-0812">Transmembrane</keyword>
<dbReference type="InterPro" id="IPR051533">
    <property type="entry name" value="WaaL-like"/>
</dbReference>
<feature type="transmembrane region" description="Helical" evidence="5">
    <location>
        <begin position="230"/>
        <end position="249"/>
    </location>
</feature>
<evidence type="ECO:0000256" key="3">
    <source>
        <dbReference type="ARBA" id="ARBA00022989"/>
    </source>
</evidence>
<dbReference type="AlphaFoldDB" id="A0A2M7XB45"/>
<evidence type="ECO:0000256" key="4">
    <source>
        <dbReference type="ARBA" id="ARBA00023136"/>
    </source>
</evidence>
<feature type="transmembrane region" description="Helical" evidence="5">
    <location>
        <begin position="183"/>
        <end position="200"/>
    </location>
</feature>
<dbReference type="PANTHER" id="PTHR37422">
    <property type="entry name" value="TEICHURONIC ACID BIOSYNTHESIS PROTEIN TUAE"/>
    <property type="match status" value="1"/>
</dbReference>
<evidence type="ECO:0000313" key="8">
    <source>
        <dbReference type="Proteomes" id="UP000229385"/>
    </source>
</evidence>
<dbReference type="Proteomes" id="UP000229385">
    <property type="component" value="Unassembled WGS sequence"/>
</dbReference>
<dbReference type="InterPro" id="IPR007016">
    <property type="entry name" value="O-antigen_ligase-rel_domated"/>
</dbReference>
<feature type="domain" description="O-antigen ligase-related" evidence="6">
    <location>
        <begin position="214"/>
        <end position="358"/>
    </location>
</feature>
<dbReference type="PANTHER" id="PTHR37422:SF23">
    <property type="entry name" value="TEICHURONIC ACID BIOSYNTHESIS PROTEIN TUAE"/>
    <property type="match status" value="1"/>
</dbReference>
<feature type="transmembrane region" description="Helical" evidence="5">
    <location>
        <begin position="400"/>
        <end position="420"/>
    </location>
</feature>
<reference evidence="8" key="1">
    <citation type="submission" date="2017-09" db="EMBL/GenBank/DDBJ databases">
        <title>Depth-based differentiation of microbial function through sediment-hosted aquifers and enrichment of novel symbionts in the deep terrestrial subsurface.</title>
        <authorList>
            <person name="Probst A.J."/>
            <person name="Ladd B."/>
            <person name="Jarett J.K."/>
            <person name="Geller-Mcgrath D.E."/>
            <person name="Sieber C.M.K."/>
            <person name="Emerson J.B."/>
            <person name="Anantharaman K."/>
            <person name="Thomas B.C."/>
            <person name="Malmstrom R."/>
            <person name="Stieglmeier M."/>
            <person name="Klingl A."/>
            <person name="Woyke T."/>
            <person name="Ryan C.M."/>
            <person name="Banfield J.F."/>
        </authorList>
    </citation>
    <scope>NUCLEOTIDE SEQUENCE [LARGE SCALE GENOMIC DNA]</scope>
</reference>
<keyword evidence="3 5" id="KW-1133">Transmembrane helix</keyword>
<gene>
    <name evidence="7" type="ORF">CO174_04665</name>
</gene>
<comment type="subcellular location">
    <subcellularLocation>
        <location evidence="1">Membrane</location>
        <topology evidence="1">Multi-pass membrane protein</topology>
    </subcellularLocation>
</comment>
<evidence type="ECO:0000259" key="6">
    <source>
        <dbReference type="Pfam" id="PF04932"/>
    </source>
</evidence>
<accession>A0A2M7XB45</accession>
<evidence type="ECO:0000256" key="2">
    <source>
        <dbReference type="ARBA" id="ARBA00022692"/>
    </source>
</evidence>
<feature type="transmembrane region" description="Helical" evidence="5">
    <location>
        <begin position="92"/>
        <end position="110"/>
    </location>
</feature>
<feature type="transmembrane region" description="Helical" evidence="5">
    <location>
        <begin position="207"/>
        <end position="224"/>
    </location>
</feature>
<dbReference type="EMBL" id="PFWU01000049">
    <property type="protein sequence ID" value="PJA45100.1"/>
    <property type="molecule type" value="Genomic_DNA"/>
</dbReference>
<feature type="transmembrane region" description="Helical" evidence="5">
    <location>
        <begin position="37"/>
        <end position="56"/>
    </location>
</feature>
<feature type="transmembrane region" description="Helical" evidence="5">
    <location>
        <begin position="343"/>
        <end position="366"/>
    </location>
</feature>
<comment type="caution">
    <text evidence="7">The sequence shown here is derived from an EMBL/GenBank/DDBJ whole genome shotgun (WGS) entry which is preliminary data.</text>
</comment>
<evidence type="ECO:0000313" key="7">
    <source>
        <dbReference type="EMBL" id="PJA45100.1"/>
    </source>
</evidence>
<feature type="transmembrane region" description="Helical" evidence="5">
    <location>
        <begin position="5"/>
        <end position="25"/>
    </location>
</feature>
<protein>
    <recommendedName>
        <fullName evidence="6">O-antigen ligase-related domain-containing protein</fullName>
    </recommendedName>
</protein>
<organism evidence="7 8">
    <name type="scientific">Candidatus Uhrbacteria bacterium CG_4_9_14_3_um_filter_50_9</name>
    <dbReference type="NCBI Taxonomy" id="1975035"/>
    <lineage>
        <taxon>Bacteria</taxon>
        <taxon>Candidatus Uhriibacteriota</taxon>
    </lineage>
</organism>
<keyword evidence="4 5" id="KW-0472">Membrane</keyword>
<proteinExistence type="predicted"/>
<sequence length="426" mass="46900">MKLKLFHIFFSLSVFLLPWQTRYIFHTLSAGEGMSEYGVLSIYVVEILVVLAYLLRGRLQLTPGAEKLLKAVMVTMGAVFFSLALSHVVTVGWFHVLHVLTAFLLFSLVLDERTSLNRLSFLLALGLVGPSLLGVCQVATGSSGASTLLGLATKDVAVQGVAVVETATSRMMRAYGSFPHPNIFGGYVAVALMMLAWSIRSLTSKRLLWLVGSLVVLLSATLTMTFSRSAWFGLLSALVLLVAQMLWIRKMPPSRAVPLMTLGLVSVLITLGIFHNQLLARFNPSLHVEATSIEERASQYTSFNDVYFTSTLVGVGPGGYVFALESLDPGHEAWSYQPIHNTFLLLMAEVGMLGFVLAARVIWLLWKQLRLNRRRAGGVFGTSLLALLFVVGFFDHYLWSLWPGLALSALALGCVARYSFEETKHF</sequence>
<feature type="transmembrane region" description="Helical" evidence="5">
    <location>
        <begin position="256"/>
        <end position="274"/>
    </location>
</feature>
<feature type="transmembrane region" description="Helical" evidence="5">
    <location>
        <begin position="122"/>
        <end position="140"/>
    </location>
</feature>